<reference evidence="2 3" key="1">
    <citation type="submission" date="2019-06" db="EMBL/GenBank/DDBJ databases">
        <authorList>
            <person name="Broberg M."/>
        </authorList>
    </citation>
    <scope>NUCLEOTIDE SEQUENCE [LARGE SCALE GENOMIC DNA]</scope>
</reference>
<evidence type="ECO:0000313" key="3">
    <source>
        <dbReference type="Proteomes" id="UP000766486"/>
    </source>
</evidence>
<comment type="caution">
    <text evidence="2">The sequence shown here is derived from an EMBL/GenBank/DDBJ whole genome shotgun (WGS) entry which is preliminary data.</text>
</comment>
<gene>
    <name evidence="2" type="ORF">CLO192961_LOCUS176445</name>
</gene>
<dbReference type="EMBL" id="CABFNS010000741">
    <property type="protein sequence ID" value="VUC25839.1"/>
    <property type="molecule type" value="Genomic_DNA"/>
</dbReference>
<evidence type="ECO:0000313" key="2">
    <source>
        <dbReference type="EMBL" id="VUC25839.1"/>
    </source>
</evidence>
<organism evidence="2 3">
    <name type="scientific">Bionectria ochroleuca</name>
    <name type="common">Gliocladium roseum</name>
    <dbReference type="NCBI Taxonomy" id="29856"/>
    <lineage>
        <taxon>Eukaryota</taxon>
        <taxon>Fungi</taxon>
        <taxon>Dikarya</taxon>
        <taxon>Ascomycota</taxon>
        <taxon>Pezizomycotina</taxon>
        <taxon>Sordariomycetes</taxon>
        <taxon>Hypocreomycetidae</taxon>
        <taxon>Hypocreales</taxon>
        <taxon>Bionectriaceae</taxon>
        <taxon>Clonostachys</taxon>
    </lineage>
</organism>
<keyword evidence="3" id="KW-1185">Reference proteome</keyword>
<feature type="domain" description="DUF7600" evidence="1">
    <location>
        <begin position="2"/>
        <end position="118"/>
    </location>
</feature>
<sequence>MVPKNLNQVVVHLCPFGNTTYVVGLELVLDDNTSLEVGYQSPQKESVTLSLLKGLAIAADGKGLQALQFIDSGDKKTPWCGDPTGCPRTNRLASLENITELEFGFDGCKMVGIGVPRAELAASTDFVNSALWHPKIPGNGLFVNYDSLTPTNELMSAYRPIIWTHFGGPRGIYLRALTGIRVIYESRSGGYGGNILQMKYQYVHEGACKPGALEPLGRYEPRRHTGVEICFSVNGPGGDFINRVDMLYSHHDGFATCKLFTNWDRSCLFCPDPKKLSQGTWRTAKVKLGTTITDFYAEKAWGFPGGLRTFGVISEFVGVPEAGM</sequence>
<proteinExistence type="predicted"/>
<protein>
    <recommendedName>
        <fullName evidence="1">DUF7600 domain-containing protein</fullName>
    </recommendedName>
</protein>
<dbReference type="InterPro" id="IPR056021">
    <property type="entry name" value="DUF7600"/>
</dbReference>
<dbReference type="Pfam" id="PF24539">
    <property type="entry name" value="DUF7600"/>
    <property type="match status" value="1"/>
</dbReference>
<accession>A0ABY6U6W1</accession>
<name>A0ABY6U6W1_BIOOC</name>
<dbReference type="Proteomes" id="UP000766486">
    <property type="component" value="Unassembled WGS sequence"/>
</dbReference>
<evidence type="ECO:0000259" key="1">
    <source>
        <dbReference type="Pfam" id="PF24539"/>
    </source>
</evidence>